<evidence type="ECO:0000313" key="2">
    <source>
        <dbReference type="EMBL" id="EMZ24155.1"/>
    </source>
</evidence>
<evidence type="ECO:0000256" key="1">
    <source>
        <dbReference type="SAM" id="MobiDB-lite"/>
    </source>
</evidence>
<dbReference type="PATRIC" id="fig|1235802.3.peg.3613"/>
<organism evidence="2 3">
    <name type="scientific">Eubacterium plexicaudatum ASF492</name>
    <dbReference type="NCBI Taxonomy" id="1235802"/>
    <lineage>
        <taxon>Bacteria</taxon>
        <taxon>Bacillati</taxon>
        <taxon>Bacillota</taxon>
        <taxon>Clostridia</taxon>
        <taxon>Eubacteriales</taxon>
        <taxon>Eubacteriaceae</taxon>
        <taxon>Eubacterium</taxon>
    </lineage>
</organism>
<accession>N2ADC3</accession>
<protein>
    <submittedName>
        <fullName evidence="2">Uncharacterized protein</fullName>
    </submittedName>
</protein>
<dbReference type="EMBL" id="AQFT01000100">
    <property type="protein sequence ID" value="EMZ24155.1"/>
    <property type="molecule type" value="Genomic_DNA"/>
</dbReference>
<dbReference type="STRING" id="1235802.C823_03419"/>
<dbReference type="eggNOG" id="ENOG5032CK4">
    <property type="taxonomic scope" value="Bacteria"/>
</dbReference>
<dbReference type="AlphaFoldDB" id="N2ADC3"/>
<keyword evidence="3" id="KW-1185">Reference proteome</keyword>
<feature type="region of interest" description="Disordered" evidence="1">
    <location>
        <begin position="18"/>
        <end position="89"/>
    </location>
</feature>
<reference evidence="2 3" key="1">
    <citation type="journal article" date="2014" name="Genome Announc.">
        <title>Draft genome sequences of the altered schaedler flora, a defined bacterial community from gnotobiotic mice.</title>
        <authorList>
            <person name="Wannemuehler M.J."/>
            <person name="Overstreet A.M."/>
            <person name="Ward D.V."/>
            <person name="Phillips G.J."/>
        </authorList>
    </citation>
    <scope>NUCLEOTIDE SEQUENCE [LARGE SCALE GENOMIC DNA]</scope>
    <source>
        <strain evidence="2 3">ASF492</strain>
    </source>
</reference>
<dbReference type="Proteomes" id="UP000012589">
    <property type="component" value="Unassembled WGS sequence"/>
</dbReference>
<dbReference type="HOGENOM" id="CLU_123758_0_0_9"/>
<comment type="caution">
    <text evidence="2">The sequence shown here is derived from an EMBL/GenBank/DDBJ whole genome shotgun (WGS) entry which is preliminary data.</text>
</comment>
<sequence length="173" mass="18316">MTIGGISGSYQSYALSGSVAPVRQKEEGVARTQDTQNSQGADEAHKVKGGYKSSPADCQTCKERKYQDGSNESDVSFKAPGHIDPKASASTVMAHEKQHVSNAYQKAAQEQGKVVSCNVSLHTAICPECGTAYVSGGTTSTAISYSDEENPYMKNKKAQDGILLRGANIDYAA</sequence>
<name>N2ADC3_9FIRM</name>
<gene>
    <name evidence="2" type="ORF">C823_03419</name>
</gene>
<evidence type="ECO:0000313" key="3">
    <source>
        <dbReference type="Proteomes" id="UP000012589"/>
    </source>
</evidence>
<proteinExistence type="predicted"/>
<dbReference type="OrthoDB" id="9796892at2"/>